<dbReference type="OrthoDB" id="7492290at2759"/>
<sequence length="66" mass="7324">MAQKTKGILGDLVLLHEENLALFVAFGTITRLFPGPVGCRFADANNQRKLRRSFTRLGPLPLLNIC</sequence>
<dbReference type="EMBL" id="CADEBD010000480">
    <property type="protein sequence ID" value="CAB3256424.1"/>
    <property type="molecule type" value="Genomic_DNA"/>
</dbReference>
<accession>A0A8S1BBY0</accession>
<dbReference type="Proteomes" id="UP000494256">
    <property type="component" value="Unassembled WGS sequence"/>
</dbReference>
<proteinExistence type="predicted"/>
<feature type="transmembrane region" description="Helical" evidence="1">
    <location>
        <begin position="20"/>
        <end position="42"/>
    </location>
</feature>
<protein>
    <submittedName>
        <fullName evidence="2">Uncharacterized protein</fullName>
    </submittedName>
</protein>
<comment type="caution">
    <text evidence="2">The sequence shown here is derived from an EMBL/GenBank/DDBJ whole genome shotgun (WGS) entry which is preliminary data.</text>
</comment>
<keyword evidence="1" id="KW-1133">Transmembrane helix</keyword>
<evidence type="ECO:0000313" key="2">
    <source>
        <dbReference type="EMBL" id="CAB3256424.1"/>
    </source>
</evidence>
<keyword evidence="1" id="KW-0472">Membrane</keyword>
<name>A0A8S1BBY0_ARCPL</name>
<gene>
    <name evidence="2" type="ORF">APLA_LOCUS15598</name>
</gene>
<dbReference type="AlphaFoldDB" id="A0A8S1BBY0"/>
<evidence type="ECO:0000313" key="3">
    <source>
        <dbReference type="Proteomes" id="UP000494256"/>
    </source>
</evidence>
<keyword evidence="1" id="KW-0812">Transmembrane</keyword>
<evidence type="ECO:0000256" key="1">
    <source>
        <dbReference type="SAM" id="Phobius"/>
    </source>
</evidence>
<reference evidence="2 3" key="1">
    <citation type="submission" date="2020-04" db="EMBL/GenBank/DDBJ databases">
        <authorList>
            <person name="Wallbank WR R."/>
            <person name="Pardo Diaz C."/>
            <person name="Kozak K."/>
            <person name="Martin S."/>
            <person name="Jiggins C."/>
            <person name="Moest M."/>
            <person name="Warren A I."/>
            <person name="Byers J.R.P. K."/>
            <person name="Montejo-Kovacevich G."/>
            <person name="Yen C E."/>
        </authorList>
    </citation>
    <scope>NUCLEOTIDE SEQUENCE [LARGE SCALE GENOMIC DNA]</scope>
</reference>
<organism evidence="2 3">
    <name type="scientific">Arctia plantaginis</name>
    <name type="common">Wood tiger moth</name>
    <name type="synonym">Phalaena plantaginis</name>
    <dbReference type="NCBI Taxonomy" id="874455"/>
    <lineage>
        <taxon>Eukaryota</taxon>
        <taxon>Metazoa</taxon>
        <taxon>Ecdysozoa</taxon>
        <taxon>Arthropoda</taxon>
        <taxon>Hexapoda</taxon>
        <taxon>Insecta</taxon>
        <taxon>Pterygota</taxon>
        <taxon>Neoptera</taxon>
        <taxon>Endopterygota</taxon>
        <taxon>Lepidoptera</taxon>
        <taxon>Glossata</taxon>
        <taxon>Ditrysia</taxon>
        <taxon>Noctuoidea</taxon>
        <taxon>Erebidae</taxon>
        <taxon>Arctiinae</taxon>
        <taxon>Arctia</taxon>
    </lineage>
</organism>